<dbReference type="CDD" id="cd07822">
    <property type="entry name" value="SRPBCC_4"/>
    <property type="match status" value="1"/>
</dbReference>
<dbReference type="Pfam" id="PF10604">
    <property type="entry name" value="Polyketide_cyc2"/>
    <property type="match status" value="1"/>
</dbReference>
<evidence type="ECO:0000313" key="1">
    <source>
        <dbReference type="EMBL" id="KAJ3511758.1"/>
    </source>
</evidence>
<accession>A0A9W8K9C3</accession>
<evidence type="ECO:0008006" key="3">
    <source>
        <dbReference type="Google" id="ProtNLM"/>
    </source>
</evidence>
<evidence type="ECO:0000313" key="2">
    <source>
        <dbReference type="Proteomes" id="UP001148786"/>
    </source>
</evidence>
<dbReference type="AlphaFoldDB" id="A0A9W8K9C3"/>
<dbReference type="PANTHER" id="PTHR36166">
    <property type="entry name" value="CHROMOSOME 9, WHOLE GENOME SHOTGUN SEQUENCE"/>
    <property type="match status" value="1"/>
</dbReference>
<keyword evidence="2" id="KW-1185">Reference proteome</keyword>
<dbReference type="PANTHER" id="PTHR36166:SF1">
    <property type="entry name" value="SRPBCC DOMAIN-CONTAINING PROTEIN"/>
    <property type="match status" value="1"/>
</dbReference>
<sequence>MPPTAPPPAIETNLPAPSTKWQVFSISTHIAIDAPPSVVWDALLDFPAYSAWNPFVSSQVVASADGKWAPLAEQTPKEGLGLVMRVHIPPLEEPLGLEGGKRNGKKVAKHQMSYETITAVDEERWRVAWKQAFLPGWLLDAERWQVLSVLPASQEAGEGGQSTYRGERTYYETREVFSGPLAYVVRVLYAKGLQAGFEAHARALKGLVEASERRAGGHLE</sequence>
<proteinExistence type="predicted"/>
<dbReference type="OrthoDB" id="509124at2759"/>
<reference evidence="1" key="1">
    <citation type="submission" date="2022-07" db="EMBL/GenBank/DDBJ databases">
        <title>Genome Sequence of Agrocybe chaxingu.</title>
        <authorList>
            <person name="Buettner E."/>
        </authorList>
    </citation>
    <scope>NUCLEOTIDE SEQUENCE</scope>
    <source>
        <strain evidence="1">MP-N11</strain>
    </source>
</reference>
<comment type="caution">
    <text evidence="1">The sequence shown here is derived from an EMBL/GenBank/DDBJ whole genome shotgun (WGS) entry which is preliminary data.</text>
</comment>
<dbReference type="SUPFAM" id="SSF55961">
    <property type="entry name" value="Bet v1-like"/>
    <property type="match status" value="1"/>
</dbReference>
<gene>
    <name evidence="1" type="ORF">NLJ89_g3914</name>
</gene>
<dbReference type="Gene3D" id="3.30.530.20">
    <property type="match status" value="1"/>
</dbReference>
<dbReference type="InterPro" id="IPR019587">
    <property type="entry name" value="Polyketide_cyclase/dehydratase"/>
</dbReference>
<dbReference type="EMBL" id="JANKHO010000306">
    <property type="protein sequence ID" value="KAJ3511758.1"/>
    <property type="molecule type" value="Genomic_DNA"/>
</dbReference>
<name>A0A9W8K9C3_9AGAR</name>
<dbReference type="InterPro" id="IPR023393">
    <property type="entry name" value="START-like_dom_sf"/>
</dbReference>
<dbReference type="Proteomes" id="UP001148786">
    <property type="component" value="Unassembled WGS sequence"/>
</dbReference>
<protein>
    <recommendedName>
        <fullName evidence="3">Coenzyme Q-binding protein COQ10 START domain-containing protein</fullName>
    </recommendedName>
</protein>
<organism evidence="1 2">
    <name type="scientific">Agrocybe chaxingu</name>
    <dbReference type="NCBI Taxonomy" id="84603"/>
    <lineage>
        <taxon>Eukaryota</taxon>
        <taxon>Fungi</taxon>
        <taxon>Dikarya</taxon>
        <taxon>Basidiomycota</taxon>
        <taxon>Agaricomycotina</taxon>
        <taxon>Agaricomycetes</taxon>
        <taxon>Agaricomycetidae</taxon>
        <taxon>Agaricales</taxon>
        <taxon>Agaricineae</taxon>
        <taxon>Strophariaceae</taxon>
        <taxon>Agrocybe</taxon>
    </lineage>
</organism>